<protein>
    <submittedName>
        <fullName evidence="2">HD-like signal output (HDOD) domain, no enzymatic activity</fullName>
    </submittedName>
</protein>
<dbReference type="Gene3D" id="1.10.3210.10">
    <property type="entry name" value="Hypothetical protein af1432"/>
    <property type="match status" value="1"/>
</dbReference>
<dbReference type="Proteomes" id="UP001158049">
    <property type="component" value="Unassembled WGS sequence"/>
</dbReference>
<keyword evidence="3" id="KW-1185">Reference proteome</keyword>
<evidence type="ECO:0000259" key="1">
    <source>
        <dbReference type="PROSITE" id="PS51833"/>
    </source>
</evidence>
<evidence type="ECO:0000313" key="3">
    <source>
        <dbReference type="Proteomes" id="UP001158049"/>
    </source>
</evidence>
<evidence type="ECO:0000313" key="2">
    <source>
        <dbReference type="EMBL" id="SMP74985.1"/>
    </source>
</evidence>
<dbReference type="Gene3D" id="3.30.450.40">
    <property type="match status" value="1"/>
</dbReference>
<reference evidence="2 3" key="1">
    <citation type="submission" date="2017-05" db="EMBL/GenBank/DDBJ databases">
        <authorList>
            <person name="Varghese N."/>
            <person name="Submissions S."/>
        </authorList>
    </citation>
    <scope>NUCLEOTIDE SEQUENCE [LARGE SCALE GENOMIC DNA]</scope>
    <source>
        <strain evidence="2 3">DSM 26001</strain>
    </source>
</reference>
<dbReference type="SUPFAM" id="SSF109604">
    <property type="entry name" value="HD-domain/PDEase-like"/>
    <property type="match status" value="1"/>
</dbReference>
<gene>
    <name evidence="2" type="ORF">SAMN06295970_1226</name>
</gene>
<sequence>MTASGTDTRDALLRRMSDYGELPAMGKSVSEVVRMASSEGDSVQELASFLLNDVALTQKVLRLANTVCYRTASGAPVSTITRAIFLLGFETVKTSALAMLLVDGMKGRRGQHVRNELAFALCASVIGREMARRTQFKDAEEAAVAALFKNMGRLVVAAHDHKLYGEIAALSESEGISPALASTRVLGCSFDALAESVLRGWNIPDSIVHSLAPLPAGVLKPARSRSEWMQQVAAFSATLATMLSRRGAAGEPAQRKALLTRFGPALDLDDETLTELLEGVADEAMALTSNSDITFAESEDEEAPAAAAATPVAAAVATAPDPLADLRLEAPGQPAADERHPSGKPVRAREMLMAGAQAISEMIASGAGGLNDLMFLALETVYTGMGFRYATICLRDVQTGLYKSRLALGAATPRLQRGFAYAAAGNKDLFFLSLQNNADLLISDASTMKIASLLPVWHRTMLPEARSFIILPLVVGGTPIGYLYADRDVTAPEGVTPEETAVIKMIKAQVIARISAR</sequence>
<dbReference type="PANTHER" id="PTHR33525">
    <property type="match status" value="1"/>
</dbReference>
<dbReference type="PANTHER" id="PTHR33525:SF4">
    <property type="entry name" value="CYCLIC DI-GMP PHOSPHODIESTERASE CDGJ"/>
    <property type="match status" value="1"/>
</dbReference>
<dbReference type="InterPro" id="IPR013976">
    <property type="entry name" value="HDOD"/>
</dbReference>
<dbReference type="InterPro" id="IPR052340">
    <property type="entry name" value="RNase_Y/CdgJ"/>
</dbReference>
<accession>A0ABY1QPA9</accession>
<dbReference type="InterPro" id="IPR029016">
    <property type="entry name" value="GAF-like_dom_sf"/>
</dbReference>
<proteinExistence type="predicted"/>
<dbReference type="RefSeq" id="WP_283444543.1">
    <property type="nucleotide sequence ID" value="NZ_FXUL01000022.1"/>
</dbReference>
<dbReference type="Pfam" id="PF08668">
    <property type="entry name" value="HDOD"/>
    <property type="match status" value="1"/>
</dbReference>
<dbReference type="EMBL" id="FXUL01000022">
    <property type="protein sequence ID" value="SMP74985.1"/>
    <property type="molecule type" value="Genomic_DNA"/>
</dbReference>
<name>A0ABY1QPA9_9BURK</name>
<feature type="domain" description="HDOD" evidence="1">
    <location>
        <begin position="22"/>
        <end position="217"/>
    </location>
</feature>
<dbReference type="PROSITE" id="PS51833">
    <property type="entry name" value="HDOD"/>
    <property type="match status" value="1"/>
</dbReference>
<organism evidence="2 3">
    <name type="scientific">Noviherbaspirillum suwonense</name>
    <dbReference type="NCBI Taxonomy" id="1224511"/>
    <lineage>
        <taxon>Bacteria</taxon>
        <taxon>Pseudomonadati</taxon>
        <taxon>Pseudomonadota</taxon>
        <taxon>Betaproteobacteria</taxon>
        <taxon>Burkholderiales</taxon>
        <taxon>Oxalobacteraceae</taxon>
        <taxon>Noviherbaspirillum</taxon>
    </lineage>
</organism>
<dbReference type="SUPFAM" id="SSF55781">
    <property type="entry name" value="GAF domain-like"/>
    <property type="match status" value="1"/>
</dbReference>
<comment type="caution">
    <text evidence="2">The sequence shown here is derived from an EMBL/GenBank/DDBJ whole genome shotgun (WGS) entry which is preliminary data.</text>
</comment>